<protein>
    <submittedName>
        <fullName evidence="2">Uncharacterized protein</fullName>
    </submittedName>
</protein>
<comment type="caution">
    <text evidence="2">The sequence shown here is derived from an EMBL/GenBank/DDBJ whole genome shotgun (WGS) entry which is preliminary data.</text>
</comment>
<evidence type="ECO:0000313" key="2">
    <source>
        <dbReference type="EMBL" id="EUJ35645.1"/>
    </source>
</evidence>
<feature type="transmembrane region" description="Helical" evidence="1">
    <location>
        <begin position="6"/>
        <end position="23"/>
    </location>
</feature>
<dbReference type="EMBL" id="AODH01000054">
    <property type="protein sequence ID" value="EUJ35645.1"/>
    <property type="molecule type" value="Genomic_DNA"/>
</dbReference>
<keyword evidence="1" id="KW-1133">Transmembrane helix</keyword>
<keyword evidence="1" id="KW-0472">Membrane</keyword>
<reference evidence="2 3" key="1">
    <citation type="submission" date="2012-12" db="EMBL/GenBank/DDBJ databases">
        <title>Novel taxa of Listeriaceae from agricultural environments in the United States.</title>
        <authorList>
            <person name="den Bakker H.C."/>
            <person name="Allred A."/>
            <person name="Warchocki S."/>
            <person name="Wright E.M."/>
            <person name="Burrell A."/>
            <person name="Nightingale K.K."/>
            <person name="Kephart D."/>
            <person name="Wiedmann M."/>
        </authorList>
    </citation>
    <scope>NUCLEOTIDE SEQUENCE [LARGE SCALE GENOMIC DNA]</scope>
    <source>
        <strain evidence="2 3">FSL F6-1037</strain>
    </source>
</reference>
<evidence type="ECO:0000256" key="1">
    <source>
        <dbReference type="SAM" id="Phobius"/>
    </source>
</evidence>
<dbReference type="AlphaFoldDB" id="W7CEJ1"/>
<keyword evidence="3" id="KW-1185">Reference proteome</keyword>
<name>W7CEJ1_9LIST</name>
<evidence type="ECO:0000313" key="3">
    <source>
        <dbReference type="Proteomes" id="UP000019243"/>
    </source>
</evidence>
<dbReference type="Proteomes" id="UP000019243">
    <property type="component" value="Unassembled WGS sequence"/>
</dbReference>
<proteinExistence type="predicted"/>
<gene>
    <name evidence="2" type="ORF">BCAMP_11490</name>
</gene>
<organism evidence="2 3">
    <name type="scientific">Brochothrix campestris FSL F6-1037</name>
    <dbReference type="NCBI Taxonomy" id="1265861"/>
    <lineage>
        <taxon>Bacteria</taxon>
        <taxon>Bacillati</taxon>
        <taxon>Bacillota</taxon>
        <taxon>Bacilli</taxon>
        <taxon>Bacillales</taxon>
        <taxon>Listeriaceae</taxon>
        <taxon>Brochothrix</taxon>
    </lineage>
</organism>
<keyword evidence="1" id="KW-0812">Transmembrane</keyword>
<feature type="transmembrane region" description="Helical" evidence="1">
    <location>
        <begin position="35"/>
        <end position="54"/>
    </location>
</feature>
<sequence>MYNSMFISAIISMILWILVSNNLMSASKTKSKGLVYTLFSASVISTVFLLVFIFRKLQLFLNL</sequence>
<accession>W7CEJ1</accession>
<dbReference type="STRING" id="1265861.BCAMP_11490"/>